<sequence length="125" mass="14837">MSEMMAYDDGPFRNRMDDDEDMPRGYKPKPMMYYSEHVEISLYDESDVNEIIDLINERMEQDGLDICVTCDSMSHQLWYVFEGTKEQLVEMRKTVRRLSRGKPRFMFVFEGMNCLARLPVGTQVR</sequence>
<evidence type="ECO:0000313" key="2">
    <source>
        <dbReference type="EMBL" id="KKL80389.1"/>
    </source>
</evidence>
<comment type="caution">
    <text evidence="2">The sequence shown here is derived from an EMBL/GenBank/DDBJ whole genome shotgun (WGS) entry which is preliminary data.</text>
</comment>
<feature type="region of interest" description="Disordered" evidence="1">
    <location>
        <begin position="1"/>
        <end position="22"/>
    </location>
</feature>
<organism evidence="2">
    <name type="scientific">marine sediment metagenome</name>
    <dbReference type="NCBI Taxonomy" id="412755"/>
    <lineage>
        <taxon>unclassified sequences</taxon>
        <taxon>metagenomes</taxon>
        <taxon>ecological metagenomes</taxon>
    </lineage>
</organism>
<dbReference type="AlphaFoldDB" id="A0A0F9F224"/>
<proteinExistence type="predicted"/>
<gene>
    <name evidence="2" type="ORF">LCGC14_2005230</name>
</gene>
<protein>
    <submittedName>
        <fullName evidence="2">Uncharacterized protein</fullName>
    </submittedName>
</protein>
<evidence type="ECO:0000256" key="1">
    <source>
        <dbReference type="SAM" id="MobiDB-lite"/>
    </source>
</evidence>
<accession>A0A0F9F224</accession>
<reference evidence="2" key="1">
    <citation type="journal article" date="2015" name="Nature">
        <title>Complex archaea that bridge the gap between prokaryotes and eukaryotes.</title>
        <authorList>
            <person name="Spang A."/>
            <person name="Saw J.H."/>
            <person name="Jorgensen S.L."/>
            <person name="Zaremba-Niedzwiedzka K."/>
            <person name="Martijn J."/>
            <person name="Lind A.E."/>
            <person name="van Eijk R."/>
            <person name="Schleper C."/>
            <person name="Guy L."/>
            <person name="Ettema T.J."/>
        </authorList>
    </citation>
    <scope>NUCLEOTIDE SEQUENCE</scope>
</reference>
<dbReference type="EMBL" id="LAZR01022866">
    <property type="protein sequence ID" value="KKL80389.1"/>
    <property type="molecule type" value="Genomic_DNA"/>
</dbReference>
<name>A0A0F9F224_9ZZZZ</name>